<protein>
    <submittedName>
        <fullName evidence="1">Uncharacterized protein</fullName>
    </submittedName>
</protein>
<comment type="caution">
    <text evidence="1">The sequence shown here is derived from an EMBL/GenBank/DDBJ whole genome shotgun (WGS) entry which is preliminary data.</text>
</comment>
<dbReference type="Proteomes" id="UP001281147">
    <property type="component" value="Unassembled WGS sequence"/>
</dbReference>
<dbReference type="EMBL" id="JAUTXU010000139">
    <property type="protein sequence ID" value="KAK3704416.1"/>
    <property type="molecule type" value="Genomic_DNA"/>
</dbReference>
<proteinExistence type="predicted"/>
<gene>
    <name evidence="1" type="ORF">LTR37_013839</name>
</gene>
<evidence type="ECO:0000313" key="1">
    <source>
        <dbReference type="EMBL" id="KAK3704416.1"/>
    </source>
</evidence>
<keyword evidence="2" id="KW-1185">Reference proteome</keyword>
<name>A0ACC3MVH6_9PEZI</name>
<reference evidence="1" key="1">
    <citation type="submission" date="2023-07" db="EMBL/GenBank/DDBJ databases">
        <title>Black Yeasts Isolated from many extreme environments.</title>
        <authorList>
            <person name="Coleine C."/>
            <person name="Stajich J.E."/>
            <person name="Selbmann L."/>
        </authorList>
    </citation>
    <scope>NUCLEOTIDE SEQUENCE</scope>
    <source>
        <strain evidence="1">CCFEE 5714</strain>
    </source>
</reference>
<evidence type="ECO:0000313" key="2">
    <source>
        <dbReference type="Proteomes" id="UP001281147"/>
    </source>
</evidence>
<accession>A0ACC3MVH6</accession>
<organism evidence="1 2">
    <name type="scientific">Vermiconidia calcicola</name>
    <dbReference type="NCBI Taxonomy" id="1690605"/>
    <lineage>
        <taxon>Eukaryota</taxon>
        <taxon>Fungi</taxon>
        <taxon>Dikarya</taxon>
        <taxon>Ascomycota</taxon>
        <taxon>Pezizomycotina</taxon>
        <taxon>Dothideomycetes</taxon>
        <taxon>Dothideomycetidae</taxon>
        <taxon>Mycosphaerellales</taxon>
        <taxon>Extremaceae</taxon>
        <taxon>Vermiconidia</taxon>
    </lineage>
</organism>
<sequence length="193" mass="21607">MADSTAATTLLDELLSSGRLTTCEFDKLNAVCQKLAAEDDIQIPGNVTLRVPCRRKIEPVSRVLNTPELLEHILAQMLPSDLLLRAQLVCKGFRDAIDSSVRLRRLLYREPDFNRIGVEPLPYQLCGKPPLPSPGYLFSGYRLCNRNRPCLMAVRIKNWDILAQHDSARGLLIAQPPQTKVTIIVDMGGEDEQ</sequence>